<dbReference type="AlphaFoldDB" id="A0A9W7AG61"/>
<evidence type="ECO:0000313" key="2">
    <source>
        <dbReference type="EMBL" id="GMH69991.1"/>
    </source>
</evidence>
<feature type="domain" description="DUF1996" evidence="1">
    <location>
        <begin position="12"/>
        <end position="224"/>
    </location>
</feature>
<comment type="caution">
    <text evidence="2">The sequence shown here is derived from an EMBL/GenBank/DDBJ whole genome shotgun (WGS) entry which is preliminary data.</text>
</comment>
<dbReference type="PANTHER" id="PTHR43662:SF12">
    <property type="entry name" value="DUF1996 DOMAIN-CONTAINING PROTEIN-RELATED"/>
    <property type="match status" value="1"/>
</dbReference>
<dbReference type="OrthoDB" id="74764at2759"/>
<evidence type="ECO:0000259" key="1">
    <source>
        <dbReference type="Pfam" id="PF09362"/>
    </source>
</evidence>
<evidence type="ECO:0000313" key="3">
    <source>
        <dbReference type="Proteomes" id="UP001165082"/>
    </source>
</evidence>
<accession>A0A9W7AG61</accession>
<proteinExistence type="predicted"/>
<sequence length="356" mass="38454">MDFIPFGDARTDPLLNPTCLSDHVHTFYGAKISIRPETTYTDLRAAVENSGNTEENNSLYWHPTVYMHDKVNDKYEKAPIWFGSSYYVWETGATTAFPDGFNMIAYGSNPKARVEVSCDGPSPCEREDCSTADDSFFPANACHELEAKLVFPTCWDGVNLTSEDMTSHVSYDLEDGWFDAECPTSHPVKLPEVHFYFRIKEYKGGEYVFSDGTSTYHADYFSGWDSTELQAILDGCSNDSDAASPDQFCESNLTFRSTKTSGVQVEDDKIRSGLDAIQTTANPDMQKTVSTEAVTGIKTLPRGSCTGEIAPVGGGGGDGQDNDVVDGGGGGGAGSTVAVSAVAIALLPLLTAGLLY</sequence>
<dbReference type="Pfam" id="PF09362">
    <property type="entry name" value="DUF1996"/>
    <property type="match status" value="1"/>
</dbReference>
<dbReference type="PANTHER" id="PTHR43662">
    <property type="match status" value="1"/>
</dbReference>
<protein>
    <recommendedName>
        <fullName evidence="1">DUF1996 domain-containing protein</fullName>
    </recommendedName>
</protein>
<dbReference type="EMBL" id="BRXZ01004179">
    <property type="protein sequence ID" value="GMH69991.1"/>
    <property type="molecule type" value="Genomic_DNA"/>
</dbReference>
<keyword evidence="3" id="KW-1185">Reference proteome</keyword>
<name>A0A9W7AG61_9STRA</name>
<gene>
    <name evidence="2" type="ORF">TrRE_jg3344</name>
</gene>
<reference evidence="2" key="1">
    <citation type="submission" date="2022-07" db="EMBL/GenBank/DDBJ databases">
        <title>Genome analysis of Parmales, a sister group of diatoms, reveals the evolutionary specialization of diatoms from phago-mixotrophs to photoautotrophs.</title>
        <authorList>
            <person name="Ban H."/>
            <person name="Sato S."/>
            <person name="Yoshikawa S."/>
            <person name="Kazumasa Y."/>
            <person name="Nakamura Y."/>
            <person name="Ichinomiya M."/>
            <person name="Saitoh K."/>
            <person name="Sato N."/>
            <person name="Blanc-Mathieu R."/>
            <person name="Endo H."/>
            <person name="Kuwata A."/>
            <person name="Ogata H."/>
        </authorList>
    </citation>
    <scope>NUCLEOTIDE SEQUENCE</scope>
</reference>
<dbReference type="Proteomes" id="UP001165082">
    <property type="component" value="Unassembled WGS sequence"/>
</dbReference>
<dbReference type="InterPro" id="IPR018535">
    <property type="entry name" value="DUF1996"/>
</dbReference>
<organism evidence="2 3">
    <name type="scientific">Triparma retinervis</name>
    <dbReference type="NCBI Taxonomy" id="2557542"/>
    <lineage>
        <taxon>Eukaryota</taxon>
        <taxon>Sar</taxon>
        <taxon>Stramenopiles</taxon>
        <taxon>Ochrophyta</taxon>
        <taxon>Bolidophyceae</taxon>
        <taxon>Parmales</taxon>
        <taxon>Triparmaceae</taxon>
        <taxon>Triparma</taxon>
    </lineage>
</organism>